<dbReference type="RefSeq" id="XP_052132480.1">
    <property type="nucleotide sequence ID" value="XM_052276520.1"/>
</dbReference>
<feature type="region of interest" description="Disordered" evidence="1">
    <location>
        <begin position="136"/>
        <end position="160"/>
    </location>
</feature>
<feature type="region of interest" description="Disordered" evidence="1">
    <location>
        <begin position="206"/>
        <end position="231"/>
    </location>
</feature>
<evidence type="ECO:0000256" key="1">
    <source>
        <dbReference type="SAM" id="MobiDB-lite"/>
    </source>
</evidence>
<keyword evidence="2" id="KW-1185">Reference proteome</keyword>
<proteinExistence type="predicted"/>
<protein>
    <submittedName>
        <fullName evidence="3">Uncharacterized protein LOC113214312</fullName>
    </submittedName>
</protein>
<dbReference type="GeneID" id="113214312"/>
<dbReference type="Proteomes" id="UP000504606">
    <property type="component" value="Unplaced"/>
</dbReference>
<dbReference type="KEGG" id="foc:113214312"/>
<gene>
    <name evidence="3" type="primary">LOC113214312</name>
</gene>
<evidence type="ECO:0000313" key="2">
    <source>
        <dbReference type="Proteomes" id="UP000504606"/>
    </source>
</evidence>
<organism evidence="2 3">
    <name type="scientific">Frankliniella occidentalis</name>
    <name type="common">Western flower thrips</name>
    <name type="synonym">Euthrips occidentalis</name>
    <dbReference type="NCBI Taxonomy" id="133901"/>
    <lineage>
        <taxon>Eukaryota</taxon>
        <taxon>Metazoa</taxon>
        <taxon>Ecdysozoa</taxon>
        <taxon>Arthropoda</taxon>
        <taxon>Hexapoda</taxon>
        <taxon>Insecta</taxon>
        <taxon>Pterygota</taxon>
        <taxon>Neoptera</taxon>
        <taxon>Paraneoptera</taxon>
        <taxon>Thysanoptera</taxon>
        <taxon>Terebrantia</taxon>
        <taxon>Thripoidea</taxon>
        <taxon>Thripidae</taxon>
        <taxon>Frankliniella</taxon>
    </lineage>
</organism>
<feature type="compositionally biased region" description="Basic and acidic residues" evidence="1">
    <location>
        <begin position="206"/>
        <end position="216"/>
    </location>
</feature>
<accession>A0A9C6XVI8</accession>
<sequence>MTWARRCDAMAVLRGDVDQLSLPSDSEMTVIRVCKQRRLCSQGPQGEPGDPPHSPSLVNLAEGDENCLEPLTSWVRRDRGRRVGPRLSVAGGKHMLPAVVLDPTPASSYKGVSPRGTALELGDVLLCCPPRSRVGAWTPPDTRSRSPPTVAADKESADLEDDVEAARIATQPDRPVEDKQVQTSWWRPAWDWVAACAGCSKELAEHAPARERRLSDTRSSASSVPYGYVTP</sequence>
<dbReference type="AlphaFoldDB" id="A0A9C6XVI8"/>
<reference evidence="3" key="1">
    <citation type="submission" date="2025-08" db="UniProtKB">
        <authorList>
            <consortium name="RefSeq"/>
        </authorList>
    </citation>
    <scope>IDENTIFICATION</scope>
    <source>
        <tissue evidence="3">Whole organism</tissue>
    </source>
</reference>
<evidence type="ECO:0000313" key="3">
    <source>
        <dbReference type="RefSeq" id="XP_052132480.1"/>
    </source>
</evidence>
<feature type="compositionally biased region" description="Low complexity" evidence="1">
    <location>
        <begin position="138"/>
        <end position="149"/>
    </location>
</feature>
<name>A0A9C6XVI8_FRAOC</name>